<accession>A0ABQ3MTV7</accession>
<dbReference type="EMBL" id="BNAR01000018">
    <property type="protein sequence ID" value="GHH57640.1"/>
    <property type="molecule type" value="Genomic_DNA"/>
</dbReference>
<comment type="caution">
    <text evidence="1">The sequence shown here is derived from an EMBL/GenBank/DDBJ whole genome shotgun (WGS) entry which is preliminary data.</text>
</comment>
<sequence>MDAVALASLIRLTALVGRETPLVELRASLTFYPRPLVDEALCQLTMREDVYLRGEADQRRLTAEDRKSALVLGGTARHVLLITA</sequence>
<proteinExistence type="predicted"/>
<dbReference type="RefSeq" id="WP_191304388.1">
    <property type="nucleotide sequence ID" value="NZ_BNAR01000018.1"/>
</dbReference>
<protein>
    <submittedName>
        <fullName evidence="1">Uncharacterized protein</fullName>
    </submittedName>
</protein>
<dbReference type="Proteomes" id="UP000605568">
    <property type="component" value="Unassembled WGS sequence"/>
</dbReference>
<evidence type="ECO:0000313" key="1">
    <source>
        <dbReference type="EMBL" id="GHH57640.1"/>
    </source>
</evidence>
<name>A0ABQ3MTV7_9PSEU</name>
<keyword evidence="2" id="KW-1185">Reference proteome</keyword>
<gene>
    <name evidence="1" type="ORF">GCM10017774_77500</name>
</gene>
<evidence type="ECO:0000313" key="2">
    <source>
        <dbReference type="Proteomes" id="UP000605568"/>
    </source>
</evidence>
<reference evidence="2" key="1">
    <citation type="journal article" date="2019" name="Int. J. Syst. Evol. Microbiol.">
        <title>The Global Catalogue of Microorganisms (GCM) 10K type strain sequencing project: providing services to taxonomists for standard genome sequencing and annotation.</title>
        <authorList>
            <consortium name="The Broad Institute Genomics Platform"/>
            <consortium name="The Broad Institute Genome Sequencing Center for Infectious Disease"/>
            <person name="Wu L."/>
            <person name="Ma J."/>
        </authorList>
    </citation>
    <scope>NUCLEOTIDE SEQUENCE [LARGE SCALE GENOMIC DNA]</scope>
    <source>
        <strain evidence="2">CGMCC 4.7367</strain>
    </source>
</reference>
<organism evidence="1 2">
    <name type="scientific">Lentzea cavernae</name>
    <dbReference type="NCBI Taxonomy" id="2020703"/>
    <lineage>
        <taxon>Bacteria</taxon>
        <taxon>Bacillati</taxon>
        <taxon>Actinomycetota</taxon>
        <taxon>Actinomycetes</taxon>
        <taxon>Pseudonocardiales</taxon>
        <taxon>Pseudonocardiaceae</taxon>
        <taxon>Lentzea</taxon>
    </lineage>
</organism>